<dbReference type="PROSITE" id="PS50164">
    <property type="entry name" value="GIY_YIG"/>
    <property type="match status" value="1"/>
</dbReference>
<evidence type="ECO:0000313" key="3">
    <source>
        <dbReference type="Proteomes" id="UP001265083"/>
    </source>
</evidence>
<sequence length="87" mass="9704">MADLPNSLIESWTPDPRVATWADKRGFGPAQDMSNSALVKLAKAYKGKPVGLYIWESANHEVYVGISNDSVTKRLRQHVKNYDTANI</sequence>
<organism evidence="2 3">
    <name type="scientific">Gordonia westfalica</name>
    <dbReference type="NCBI Taxonomy" id="158898"/>
    <lineage>
        <taxon>Bacteria</taxon>
        <taxon>Bacillati</taxon>
        <taxon>Actinomycetota</taxon>
        <taxon>Actinomycetes</taxon>
        <taxon>Mycobacteriales</taxon>
        <taxon>Gordoniaceae</taxon>
        <taxon>Gordonia</taxon>
    </lineage>
</organism>
<evidence type="ECO:0000259" key="1">
    <source>
        <dbReference type="PROSITE" id="PS50164"/>
    </source>
</evidence>
<dbReference type="InterPro" id="IPR000305">
    <property type="entry name" value="GIY-YIG_endonuc"/>
</dbReference>
<accession>A0ABU2GYV6</accession>
<gene>
    <name evidence="2" type="ORF">RD149_23160</name>
</gene>
<dbReference type="EMBL" id="JAVLUS010000030">
    <property type="protein sequence ID" value="MDS1116651.1"/>
    <property type="molecule type" value="Genomic_DNA"/>
</dbReference>
<protein>
    <submittedName>
        <fullName evidence="2">GIY-YIG nuclease family protein</fullName>
    </submittedName>
</protein>
<dbReference type="Proteomes" id="UP001265083">
    <property type="component" value="Unassembled WGS sequence"/>
</dbReference>
<dbReference type="RefSeq" id="WP_310952390.1">
    <property type="nucleotide sequence ID" value="NZ_JAVLUS010000030.1"/>
</dbReference>
<keyword evidence="3" id="KW-1185">Reference proteome</keyword>
<proteinExistence type="predicted"/>
<reference evidence="2 3" key="1">
    <citation type="submission" date="2023-08" db="EMBL/GenBank/DDBJ databases">
        <title>Bioegradation of LLDPE and BLDPE plastic by marine bacteria from coast plastic debris.</title>
        <authorList>
            <person name="Rong Z."/>
        </authorList>
    </citation>
    <scope>NUCLEOTIDE SEQUENCE [LARGE SCALE GENOMIC DNA]</scope>
    <source>
        <strain evidence="2 3">Z-2</strain>
    </source>
</reference>
<feature type="domain" description="GIY-YIG" evidence="1">
    <location>
        <begin position="48"/>
        <end position="87"/>
    </location>
</feature>
<comment type="caution">
    <text evidence="2">The sequence shown here is derived from an EMBL/GenBank/DDBJ whole genome shotgun (WGS) entry which is preliminary data.</text>
</comment>
<evidence type="ECO:0000313" key="2">
    <source>
        <dbReference type="EMBL" id="MDS1116651.1"/>
    </source>
</evidence>
<dbReference type="Pfam" id="PF01541">
    <property type="entry name" value="GIY-YIG"/>
    <property type="match status" value="1"/>
</dbReference>
<name>A0ABU2GYV6_9ACTN</name>